<dbReference type="Proteomes" id="UP000192366">
    <property type="component" value="Unassembled WGS sequence"/>
</dbReference>
<dbReference type="Pfam" id="PF01083">
    <property type="entry name" value="Cutinase"/>
    <property type="match status" value="1"/>
</dbReference>
<dbReference type="InterPro" id="IPR000675">
    <property type="entry name" value="Cutinase/axe"/>
</dbReference>
<dbReference type="PANTHER" id="PTHR33630:SF9">
    <property type="entry name" value="CUTINASE 4"/>
    <property type="match status" value="1"/>
</dbReference>
<keyword evidence="5 8" id="KW-0732">Signal</keyword>
<dbReference type="InterPro" id="IPR029058">
    <property type="entry name" value="AB_hydrolase_fold"/>
</dbReference>
<feature type="chain" id="PRO_5039744218" description="Cutinase" evidence="8">
    <location>
        <begin position="32"/>
        <end position="236"/>
    </location>
</feature>
<comment type="subcellular location">
    <subcellularLocation>
        <location evidence="1 8">Secreted</location>
    </subcellularLocation>
</comment>
<evidence type="ECO:0000313" key="9">
    <source>
        <dbReference type="EMBL" id="ORA06792.1"/>
    </source>
</evidence>
<comment type="caution">
    <text evidence="9">The sequence shown here is derived from an EMBL/GenBank/DDBJ whole genome shotgun (WGS) entry which is preliminary data.</text>
</comment>
<keyword evidence="7" id="KW-1015">Disulfide bond</keyword>
<keyword evidence="10" id="KW-1185">Reference proteome</keyword>
<evidence type="ECO:0000256" key="2">
    <source>
        <dbReference type="ARBA" id="ARBA00007534"/>
    </source>
</evidence>
<comment type="similarity">
    <text evidence="2 8">Belongs to the cutinase family.</text>
</comment>
<gene>
    <name evidence="9" type="ORF">BST17_03920</name>
</gene>
<accession>A0A1W9Z3Q9</accession>
<dbReference type="SMART" id="SM01110">
    <property type="entry name" value="Cutinase"/>
    <property type="match status" value="1"/>
</dbReference>
<dbReference type="OrthoDB" id="3690529at2"/>
<evidence type="ECO:0000256" key="3">
    <source>
        <dbReference type="ARBA" id="ARBA00022487"/>
    </source>
</evidence>
<organism evidence="9 10">
    <name type="scientific">Mycolicibacterium bacteremicum</name>
    <name type="common">Mycobacterium bacteremicum</name>
    <dbReference type="NCBI Taxonomy" id="564198"/>
    <lineage>
        <taxon>Bacteria</taxon>
        <taxon>Bacillati</taxon>
        <taxon>Actinomycetota</taxon>
        <taxon>Actinomycetes</taxon>
        <taxon>Mycobacteriales</taxon>
        <taxon>Mycobacteriaceae</taxon>
        <taxon>Mycolicibacterium</taxon>
    </lineage>
</organism>
<dbReference type="STRING" id="564198.BST17_03920"/>
<keyword evidence="3 8" id="KW-0719">Serine esterase</keyword>
<proteinExistence type="inferred from homology"/>
<sequence length="236" mass="24197">MSSRTLSAKHRARKFVATAAAVMAAAGGFVASVAVSPAGQLPTAAAEPCAPVELIFARGRNEAPGVGRLGNNLVGALNARLPQPVGVYGVNYPANTEIPAGANDISNRIQYMAGACPDTKLIVGGYSLGAAAAVLALSANQSGLGFTRPLPPGMDRHIAAVVLVGNFSKSIPGHQIAAQYVERTIDVCNAEDPVCSGGLPNDLNDLQRVWGDHLQDGYIGSGLIDQAADFAAARVR</sequence>
<dbReference type="PANTHER" id="PTHR33630">
    <property type="entry name" value="CUTINASE RV1984C-RELATED-RELATED"/>
    <property type="match status" value="1"/>
</dbReference>
<evidence type="ECO:0000256" key="4">
    <source>
        <dbReference type="ARBA" id="ARBA00022525"/>
    </source>
</evidence>
<dbReference type="EC" id="3.1.1.-" evidence="8"/>
<keyword evidence="6 8" id="KW-0378">Hydrolase</keyword>
<dbReference type="GO" id="GO:0052689">
    <property type="term" value="F:carboxylic ester hydrolase activity"/>
    <property type="evidence" value="ECO:0007669"/>
    <property type="project" value="UniProtKB-KW"/>
</dbReference>
<dbReference type="PROSITE" id="PS00155">
    <property type="entry name" value="CUTINASE_1"/>
    <property type="match status" value="1"/>
</dbReference>
<evidence type="ECO:0000256" key="8">
    <source>
        <dbReference type="RuleBase" id="RU361263"/>
    </source>
</evidence>
<dbReference type="EMBL" id="MVHJ01000002">
    <property type="protein sequence ID" value="ORA06792.1"/>
    <property type="molecule type" value="Genomic_DNA"/>
</dbReference>
<dbReference type="InterPro" id="IPR043580">
    <property type="entry name" value="CUTINASE_1"/>
</dbReference>
<evidence type="ECO:0000313" key="10">
    <source>
        <dbReference type="Proteomes" id="UP000192366"/>
    </source>
</evidence>
<dbReference type="RefSeq" id="WP_083055603.1">
    <property type="nucleotide sequence ID" value="NZ_JACKVM010000008.1"/>
</dbReference>
<evidence type="ECO:0000256" key="6">
    <source>
        <dbReference type="ARBA" id="ARBA00022801"/>
    </source>
</evidence>
<evidence type="ECO:0000256" key="7">
    <source>
        <dbReference type="ARBA" id="ARBA00023157"/>
    </source>
</evidence>
<name>A0A1W9Z3Q9_MYCBA</name>
<dbReference type="GO" id="GO:0005576">
    <property type="term" value="C:extracellular region"/>
    <property type="evidence" value="ECO:0007669"/>
    <property type="project" value="UniProtKB-SubCell"/>
</dbReference>
<evidence type="ECO:0000256" key="5">
    <source>
        <dbReference type="ARBA" id="ARBA00022729"/>
    </source>
</evidence>
<comment type="function">
    <text evidence="8">Catalyzes the hydrolysis of complex carboxylic polyesters found in the cell wall of plants. Degrades cutin, a macromolecule that forms the structure of the plant cuticle.</text>
</comment>
<dbReference type="AlphaFoldDB" id="A0A1W9Z3Q9"/>
<reference evidence="9 10" key="1">
    <citation type="submission" date="2017-02" db="EMBL/GenBank/DDBJ databases">
        <title>The new phylogeny of genus Mycobacterium.</title>
        <authorList>
            <person name="Tortoli E."/>
            <person name="Trovato A."/>
            <person name="Cirillo D.M."/>
        </authorList>
    </citation>
    <scope>NUCLEOTIDE SEQUENCE [LARGE SCALE GENOMIC DNA]</scope>
    <source>
        <strain evidence="9 10">DSM 45578</strain>
    </source>
</reference>
<feature type="signal peptide" evidence="8">
    <location>
        <begin position="1"/>
        <end position="31"/>
    </location>
</feature>
<dbReference type="SUPFAM" id="SSF53474">
    <property type="entry name" value="alpha/beta-Hydrolases"/>
    <property type="match status" value="1"/>
</dbReference>
<dbReference type="Gene3D" id="3.40.50.1820">
    <property type="entry name" value="alpha/beta hydrolase"/>
    <property type="match status" value="1"/>
</dbReference>
<keyword evidence="4 8" id="KW-0964">Secreted</keyword>
<evidence type="ECO:0000256" key="1">
    <source>
        <dbReference type="ARBA" id="ARBA00004613"/>
    </source>
</evidence>
<protein>
    <recommendedName>
        <fullName evidence="8">Cutinase</fullName>
        <ecNumber evidence="8">3.1.1.-</ecNumber>
    </recommendedName>
</protein>